<evidence type="ECO:0000313" key="3">
    <source>
        <dbReference type="Proteomes" id="UP000324705"/>
    </source>
</evidence>
<evidence type="ECO:0000313" key="2">
    <source>
        <dbReference type="EMBL" id="VAI93445.1"/>
    </source>
</evidence>
<keyword evidence="1" id="KW-0472">Membrane</keyword>
<sequence>MRAEKWLNTFVRFIVLLERAGNGIGTLAFIWATVVVLGGFSTYLGADFWVATLIVFLEGFRYVPTTPSFLWKCYTSSTYMLQPGVVTHKSHSIYIPTVLRLKKVNFGHFKNFSKI</sequence>
<dbReference type="PANTHER" id="PTHR33115">
    <property type="entry name" value="ARM REPEAT SUPERFAMILY PROTEIN"/>
    <property type="match status" value="1"/>
</dbReference>
<accession>A0A9R1AC63</accession>
<dbReference type="Gramene" id="TRITD7Bv1G221260.1">
    <property type="protein sequence ID" value="TRITD7Bv1G221260.1"/>
    <property type="gene ID" value="TRITD7Bv1G221260"/>
</dbReference>
<dbReference type="PANTHER" id="PTHR33115:SF37">
    <property type="entry name" value="OS01G0618300 PROTEIN"/>
    <property type="match status" value="1"/>
</dbReference>
<keyword evidence="1" id="KW-0812">Transmembrane</keyword>
<evidence type="ECO:0000256" key="1">
    <source>
        <dbReference type="SAM" id="Phobius"/>
    </source>
</evidence>
<feature type="transmembrane region" description="Helical" evidence="1">
    <location>
        <begin position="20"/>
        <end position="40"/>
    </location>
</feature>
<dbReference type="Proteomes" id="UP000324705">
    <property type="component" value="Chromosome 7B"/>
</dbReference>
<keyword evidence="1" id="KW-1133">Transmembrane helix</keyword>
<keyword evidence="3" id="KW-1185">Reference proteome</keyword>
<proteinExistence type="predicted"/>
<reference evidence="2 3" key="1">
    <citation type="submission" date="2017-09" db="EMBL/GenBank/DDBJ databases">
        <authorList>
            <consortium name="International Durum Wheat Genome Sequencing Consortium (IDWGSC)"/>
            <person name="Milanesi L."/>
        </authorList>
    </citation>
    <scope>NUCLEOTIDE SEQUENCE [LARGE SCALE GENOMIC DNA]</scope>
    <source>
        <strain evidence="3">cv. Svevo</strain>
    </source>
</reference>
<dbReference type="AlphaFoldDB" id="A0A9R1AC63"/>
<dbReference type="EMBL" id="LT934124">
    <property type="protein sequence ID" value="VAI93445.1"/>
    <property type="molecule type" value="Genomic_DNA"/>
</dbReference>
<organism evidence="2 3">
    <name type="scientific">Triticum turgidum subsp. durum</name>
    <name type="common">Durum wheat</name>
    <name type="synonym">Triticum durum</name>
    <dbReference type="NCBI Taxonomy" id="4567"/>
    <lineage>
        <taxon>Eukaryota</taxon>
        <taxon>Viridiplantae</taxon>
        <taxon>Streptophyta</taxon>
        <taxon>Embryophyta</taxon>
        <taxon>Tracheophyta</taxon>
        <taxon>Spermatophyta</taxon>
        <taxon>Magnoliopsida</taxon>
        <taxon>Liliopsida</taxon>
        <taxon>Poales</taxon>
        <taxon>Poaceae</taxon>
        <taxon>BOP clade</taxon>
        <taxon>Pooideae</taxon>
        <taxon>Triticodae</taxon>
        <taxon>Triticeae</taxon>
        <taxon>Triticinae</taxon>
        <taxon>Triticum</taxon>
    </lineage>
</organism>
<name>A0A9R1AC63_TRITD</name>
<feature type="transmembrane region" description="Helical" evidence="1">
    <location>
        <begin position="46"/>
        <end position="63"/>
    </location>
</feature>
<gene>
    <name evidence="2" type="ORF">TRITD_7Bv1G221260</name>
</gene>
<protein>
    <submittedName>
        <fullName evidence="2">Uncharacterized protein</fullName>
    </submittedName>
</protein>